<keyword evidence="1" id="KW-0812">Transmembrane</keyword>
<evidence type="ECO:0000313" key="2">
    <source>
        <dbReference type="EMBL" id="MBD9361583.1"/>
    </source>
</evidence>
<sequence>MLKKINIHQKIAIFYFLISLPVIGILFGEEFNPAIRDKMIAFICCFAATIIVAPIFLRFELIKRNFNWMDALTTAQKEVILNFKIVKYHKSQRTSADISGIKPYIIRIGGAA</sequence>
<proteinExistence type="predicted"/>
<keyword evidence="1" id="KW-1133">Transmembrane helix</keyword>
<dbReference type="Proteomes" id="UP000641152">
    <property type="component" value="Unassembled WGS sequence"/>
</dbReference>
<evidence type="ECO:0000313" key="3">
    <source>
        <dbReference type="Proteomes" id="UP000641152"/>
    </source>
</evidence>
<keyword evidence="3" id="KW-1185">Reference proteome</keyword>
<gene>
    <name evidence="2" type="ORF">EBB_13820</name>
</gene>
<feature type="transmembrane region" description="Helical" evidence="1">
    <location>
        <begin position="40"/>
        <end position="59"/>
    </location>
</feature>
<dbReference type="RefSeq" id="WP_192394386.1">
    <property type="nucleotide sequence ID" value="NZ_CAJHIU010000002.1"/>
</dbReference>
<keyword evidence="1" id="KW-0472">Membrane</keyword>
<organism evidence="2 3">
    <name type="scientific">Methylomonas fluvii</name>
    <dbReference type="NCBI Taxonomy" id="1854564"/>
    <lineage>
        <taxon>Bacteria</taxon>
        <taxon>Pseudomonadati</taxon>
        <taxon>Pseudomonadota</taxon>
        <taxon>Gammaproteobacteria</taxon>
        <taxon>Methylococcales</taxon>
        <taxon>Methylococcaceae</taxon>
        <taxon>Methylomonas</taxon>
    </lineage>
</organism>
<protein>
    <submittedName>
        <fullName evidence="2">Uncharacterized protein</fullName>
    </submittedName>
</protein>
<feature type="transmembrane region" description="Helical" evidence="1">
    <location>
        <begin position="12"/>
        <end position="28"/>
    </location>
</feature>
<dbReference type="EMBL" id="JACXST010000002">
    <property type="protein sequence ID" value="MBD9361583.1"/>
    <property type="molecule type" value="Genomic_DNA"/>
</dbReference>
<name>A0ABR9DH06_9GAMM</name>
<accession>A0ABR9DH06</accession>
<reference evidence="2 3" key="1">
    <citation type="submission" date="2020-09" db="EMBL/GenBank/DDBJ databases">
        <title>Methylomonas albis sp. nov. and Methylomonas fluvii sp. nov.: Two cold-adapted methanotrophs from the River Elbe and an amended description of Methylovulum psychrotolerans strain Eb1.</title>
        <authorList>
            <person name="Bussmann I.K."/>
            <person name="Klings K.-W."/>
            <person name="Warnstedt J."/>
            <person name="Hoppert M."/>
            <person name="Saborowski A."/>
            <person name="Horn F."/>
            <person name="Liebner S."/>
        </authorList>
    </citation>
    <scope>NUCLEOTIDE SEQUENCE [LARGE SCALE GENOMIC DNA]</scope>
    <source>
        <strain evidence="2 3">EbB</strain>
    </source>
</reference>
<comment type="caution">
    <text evidence="2">The sequence shown here is derived from an EMBL/GenBank/DDBJ whole genome shotgun (WGS) entry which is preliminary data.</text>
</comment>
<evidence type="ECO:0000256" key="1">
    <source>
        <dbReference type="SAM" id="Phobius"/>
    </source>
</evidence>